<keyword evidence="6" id="KW-1185">Reference proteome</keyword>
<dbReference type="RefSeq" id="WP_228164858.1">
    <property type="nucleotide sequence ID" value="NZ_JAPTHD010000004.1"/>
</dbReference>
<accession>A0ABU3ZXM6</accession>
<keyword evidence="2" id="KW-0472">Membrane</keyword>
<gene>
    <name evidence="5" type="ORF">O0R41_11585</name>
</gene>
<evidence type="ECO:0000259" key="4">
    <source>
        <dbReference type="Pfam" id="PF07589"/>
    </source>
</evidence>
<name>A0ABU3ZXM6_9SPHN</name>
<sequence length="91" mass="9185">MQYGKMLLVAGVAGLMGAAVPAPAQATWWCWFGKCGGGSSSSSSGGHSSSGGSSGGTPTPVPEPEQMALFAMGAAVLCGRAFVVHRKNRRK</sequence>
<proteinExistence type="predicted"/>
<organism evidence="5 6">
    <name type="scientific">Sphingobium naphthae</name>
    <dbReference type="NCBI Taxonomy" id="1886786"/>
    <lineage>
        <taxon>Bacteria</taxon>
        <taxon>Pseudomonadati</taxon>
        <taxon>Pseudomonadota</taxon>
        <taxon>Alphaproteobacteria</taxon>
        <taxon>Sphingomonadales</taxon>
        <taxon>Sphingomonadaceae</taxon>
        <taxon>Sphingobium</taxon>
    </lineage>
</organism>
<evidence type="ECO:0000313" key="6">
    <source>
        <dbReference type="Proteomes" id="UP001185984"/>
    </source>
</evidence>
<keyword evidence="2" id="KW-1133">Transmembrane helix</keyword>
<keyword evidence="2" id="KW-0812">Transmembrane</keyword>
<dbReference type="InterPro" id="IPR013424">
    <property type="entry name" value="Ice-binding_C"/>
</dbReference>
<feature type="signal peptide" evidence="3">
    <location>
        <begin position="1"/>
        <end position="26"/>
    </location>
</feature>
<evidence type="ECO:0000256" key="2">
    <source>
        <dbReference type="SAM" id="Phobius"/>
    </source>
</evidence>
<comment type="caution">
    <text evidence="5">The sequence shown here is derived from an EMBL/GenBank/DDBJ whole genome shotgun (WGS) entry which is preliminary data.</text>
</comment>
<evidence type="ECO:0000256" key="3">
    <source>
        <dbReference type="SAM" id="SignalP"/>
    </source>
</evidence>
<reference evidence="6" key="1">
    <citation type="journal article" date="2022" name="J Environ Chem Eng">
        <title>Biodegradation of petroleum oil using a constructed nonpathogenic and heavy metal-tolerant bacterial consortium isolated from marine sponges.</title>
        <authorList>
            <person name="Dechsakulwatana C."/>
            <person name="Rungsihiranrut A."/>
            <person name="Muangchinda C."/>
            <person name="Ningthoujam R."/>
            <person name="Klankeo P."/>
            <person name="Pinyakong O."/>
        </authorList>
    </citation>
    <scope>NUCLEOTIDE SEQUENCE [LARGE SCALE GENOMIC DNA]</scope>
    <source>
        <strain evidence="6">MO2-4</strain>
    </source>
</reference>
<keyword evidence="3" id="KW-0732">Signal</keyword>
<dbReference type="Proteomes" id="UP001185984">
    <property type="component" value="Unassembled WGS sequence"/>
</dbReference>
<dbReference type="Pfam" id="PF07589">
    <property type="entry name" value="PEP-CTERM"/>
    <property type="match status" value="1"/>
</dbReference>
<feature type="region of interest" description="Disordered" evidence="1">
    <location>
        <begin position="37"/>
        <end position="64"/>
    </location>
</feature>
<evidence type="ECO:0000256" key="1">
    <source>
        <dbReference type="SAM" id="MobiDB-lite"/>
    </source>
</evidence>
<feature type="chain" id="PRO_5046433025" evidence="3">
    <location>
        <begin position="27"/>
        <end position="91"/>
    </location>
</feature>
<feature type="transmembrane region" description="Helical" evidence="2">
    <location>
        <begin position="67"/>
        <end position="85"/>
    </location>
</feature>
<protein>
    <submittedName>
        <fullName evidence="5">PEP-CTERM sorting domain-containing protein</fullName>
    </submittedName>
</protein>
<feature type="domain" description="Ice-binding protein C-terminal" evidence="4">
    <location>
        <begin position="60"/>
        <end position="80"/>
    </location>
</feature>
<evidence type="ECO:0000313" key="5">
    <source>
        <dbReference type="EMBL" id="MDV5824240.1"/>
    </source>
</evidence>
<dbReference type="EMBL" id="JAPTHD010000004">
    <property type="protein sequence ID" value="MDV5824240.1"/>
    <property type="molecule type" value="Genomic_DNA"/>
</dbReference>